<dbReference type="AlphaFoldDB" id="A0A2N9I5E9"/>
<name>A0A2N9I5E9_FAGSY</name>
<accession>A0A2N9I5E9</accession>
<gene>
    <name evidence="2" type="ORF">FSB_LOCUS47121</name>
</gene>
<proteinExistence type="predicted"/>
<dbReference type="EMBL" id="OIVN01004780">
    <property type="protein sequence ID" value="SPD19239.1"/>
    <property type="molecule type" value="Genomic_DNA"/>
</dbReference>
<evidence type="ECO:0000313" key="2">
    <source>
        <dbReference type="EMBL" id="SPD19239.1"/>
    </source>
</evidence>
<sequence length="170" mass="18040">MKVNLRNLSGLAATSLANDDCSSVSLNQVENSCAVFKHGKPLSLLFHTSIPESRRGRGRGSGGEEEDSAFFVIDNARFGPGLGLPEPATFLFACFCFAALLFLEALSEFKAQAVVRERSMQLEGKGARSGYGPSRVGAGHETKAGPVLSSNPATSPRDFLFSFGGYNLSS</sequence>
<reference evidence="2" key="1">
    <citation type="submission" date="2018-02" db="EMBL/GenBank/DDBJ databases">
        <authorList>
            <person name="Cohen D.B."/>
            <person name="Kent A.D."/>
        </authorList>
    </citation>
    <scope>NUCLEOTIDE SEQUENCE</scope>
</reference>
<feature type="region of interest" description="Disordered" evidence="1">
    <location>
        <begin position="125"/>
        <end position="151"/>
    </location>
</feature>
<evidence type="ECO:0000256" key="1">
    <source>
        <dbReference type="SAM" id="MobiDB-lite"/>
    </source>
</evidence>
<organism evidence="2">
    <name type="scientific">Fagus sylvatica</name>
    <name type="common">Beechnut</name>
    <dbReference type="NCBI Taxonomy" id="28930"/>
    <lineage>
        <taxon>Eukaryota</taxon>
        <taxon>Viridiplantae</taxon>
        <taxon>Streptophyta</taxon>
        <taxon>Embryophyta</taxon>
        <taxon>Tracheophyta</taxon>
        <taxon>Spermatophyta</taxon>
        <taxon>Magnoliopsida</taxon>
        <taxon>eudicotyledons</taxon>
        <taxon>Gunneridae</taxon>
        <taxon>Pentapetalae</taxon>
        <taxon>rosids</taxon>
        <taxon>fabids</taxon>
        <taxon>Fagales</taxon>
        <taxon>Fagaceae</taxon>
        <taxon>Fagus</taxon>
    </lineage>
</organism>
<protein>
    <submittedName>
        <fullName evidence="2">Uncharacterized protein</fullName>
    </submittedName>
</protein>